<dbReference type="AlphaFoldDB" id="A0A223KMX6"/>
<evidence type="ECO:0000256" key="6">
    <source>
        <dbReference type="SAM" id="Coils"/>
    </source>
</evidence>
<name>A0A223KMX6_9BACI</name>
<comment type="subcellular location">
    <subcellularLocation>
        <location evidence="1">Cell membrane</location>
        <topology evidence="1">Multi-pass membrane protein</topology>
    </subcellularLocation>
</comment>
<evidence type="ECO:0008006" key="10">
    <source>
        <dbReference type="Google" id="ProtNLM"/>
    </source>
</evidence>
<organism evidence="8 9">
    <name type="scientific">Sutcliffiella cohnii</name>
    <dbReference type="NCBI Taxonomy" id="33932"/>
    <lineage>
        <taxon>Bacteria</taxon>
        <taxon>Bacillati</taxon>
        <taxon>Bacillota</taxon>
        <taxon>Bacilli</taxon>
        <taxon>Bacillales</taxon>
        <taxon>Bacillaceae</taxon>
        <taxon>Sutcliffiella</taxon>
    </lineage>
</organism>
<keyword evidence="9" id="KW-1185">Reference proteome</keyword>
<keyword evidence="2" id="KW-1003">Cell membrane</keyword>
<dbReference type="InterPro" id="IPR010343">
    <property type="entry name" value="ArAE_1"/>
</dbReference>
<evidence type="ECO:0000313" key="8">
    <source>
        <dbReference type="EMBL" id="AST90747.1"/>
    </source>
</evidence>
<feature type="transmembrane region" description="Helical" evidence="7">
    <location>
        <begin position="98"/>
        <end position="113"/>
    </location>
</feature>
<accession>A0A223KMX6</accession>
<feature type="coiled-coil region" evidence="6">
    <location>
        <begin position="176"/>
        <end position="203"/>
    </location>
</feature>
<dbReference type="GO" id="GO:0005886">
    <property type="term" value="C:plasma membrane"/>
    <property type="evidence" value="ECO:0007669"/>
    <property type="project" value="UniProtKB-SubCell"/>
</dbReference>
<keyword evidence="6" id="KW-0175">Coiled coil</keyword>
<reference evidence="8 9" key="1">
    <citation type="submission" date="2016-12" db="EMBL/GenBank/DDBJ databases">
        <title>The whole genome sequencing and assembly of Bacillus cohnii DSM 6307T strain.</title>
        <authorList>
            <person name="Lee Y.-J."/>
            <person name="Yi H."/>
            <person name="Bahn Y.-S."/>
            <person name="Kim J.F."/>
            <person name="Lee D.-W."/>
        </authorList>
    </citation>
    <scope>NUCLEOTIDE SEQUENCE [LARGE SCALE GENOMIC DNA]</scope>
    <source>
        <strain evidence="8 9">DSM 6307</strain>
    </source>
</reference>
<evidence type="ECO:0000256" key="4">
    <source>
        <dbReference type="ARBA" id="ARBA00022989"/>
    </source>
</evidence>
<dbReference type="Pfam" id="PF06081">
    <property type="entry name" value="ArAE_1"/>
    <property type="match status" value="1"/>
</dbReference>
<evidence type="ECO:0000256" key="1">
    <source>
        <dbReference type="ARBA" id="ARBA00004651"/>
    </source>
</evidence>
<gene>
    <name evidence="8" type="ORF">BC6307_05340</name>
</gene>
<keyword evidence="3 7" id="KW-0812">Transmembrane</keyword>
<dbReference type="EMBL" id="CP018866">
    <property type="protein sequence ID" value="AST90747.1"/>
    <property type="molecule type" value="Genomic_DNA"/>
</dbReference>
<evidence type="ECO:0000256" key="7">
    <source>
        <dbReference type="SAM" id="Phobius"/>
    </source>
</evidence>
<evidence type="ECO:0000256" key="5">
    <source>
        <dbReference type="ARBA" id="ARBA00023136"/>
    </source>
</evidence>
<dbReference type="PANTHER" id="PTHR40064">
    <property type="entry name" value="MEMBRANE PROTEIN-RELATED"/>
    <property type="match status" value="1"/>
</dbReference>
<feature type="transmembrane region" description="Helical" evidence="7">
    <location>
        <begin position="12"/>
        <end position="40"/>
    </location>
</feature>
<evidence type="ECO:0000313" key="9">
    <source>
        <dbReference type="Proteomes" id="UP000215224"/>
    </source>
</evidence>
<protein>
    <recommendedName>
        <fullName evidence="10">Aromatic acid exporter family protein</fullName>
    </recommendedName>
</protein>
<feature type="transmembrane region" description="Helical" evidence="7">
    <location>
        <begin position="60"/>
        <end position="86"/>
    </location>
</feature>
<dbReference type="PANTHER" id="PTHR40064:SF1">
    <property type="entry name" value="MEMBRANE PROTEIN"/>
    <property type="match status" value="1"/>
</dbReference>
<evidence type="ECO:0000256" key="2">
    <source>
        <dbReference type="ARBA" id="ARBA00022475"/>
    </source>
</evidence>
<dbReference type="KEGG" id="bcoh:BC6307_05340"/>
<dbReference type="Proteomes" id="UP000215224">
    <property type="component" value="Chromosome"/>
</dbReference>
<dbReference type="InterPro" id="IPR052984">
    <property type="entry name" value="UPF0421"/>
</dbReference>
<sequence length="336" mass="38388">MTIGPRIIKTGLAVMLALYICIILGLEPAAFAGVAATLTVQPSIYRTWRQMLDQVLTNTIGAAIALFSIFYLGDSPIIIGIVIMIVISVSLKLKMENTIPLTLVTVLAIMSASGNEDILFTLNRFLTILIGIGSAMIINIVILPPKYKKAYIKNVNSTFQKLSLLLRTVISNEMTKTTFEEEKKSLKKDLEKLEGQFKVFDEERGKIGKLNQTNAREVVIFKQMLKTLQQGELLLENIEEHYFQSKTKEEEDKLFDSHIEELIKSHEFILLKYEGKMKEHDHGMNEIIEESGEFFERVHQIYSQDKDQKLRLMIITSSVVDYTFQLHRLNKLIRKT</sequence>
<evidence type="ECO:0000256" key="3">
    <source>
        <dbReference type="ARBA" id="ARBA00022692"/>
    </source>
</evidence>
<keyword evidence="4 7" id="KW-1133">Transmembrane helix</keyword>
<feature type="transmembrane region" description="Helical" evidence="7">
    <location>
        <begin position="125"/>
        <end position="143"/>
    </location>
</feature>
<proteinExistence type="predicted"/>
<keyword evidence="5 7" id="KW-0472">Membrane</keyword>